<feature type="compositionally biased region" description="Low complexity" evidence="1">
    <location>
        <begin position="45"/>
        <end position="63"/>
    </location>
</feature>
<name>A0A1Z1WMY8_9ACTN</name>
<evidence type="ECO:0000313" key="2">
    <source>
        <dbReference type="EMBL" id="ARX87811.1"/>
    </source>
</evidence>
<protein>
    <submittedName>
        <fullName evidence="2">Uncharacterized protein</fullName>
    </submittedName>
</protein>
<sequence>MPSFAGVTANTASSSANRRSHAAASWQPPPTQYPATAASVGLGKAASASSARTASSWARAGSSRSDEMSAPAQNVSPAPVRTSARTAGSPASPVSSGGSARHMSAVMALRLAWWSMTTVATPSATACLSCGSMRRMLSAPTERTIKKGWLRTADGGPHDARWKTWRSRSGRCCRHRWHC</sequence>
<feature type="compositionally biased region" description="Low complexity" evidence="1">
    <location>
        <begin position="8"/>
        <end position="25"/>
    </location>
</feature>
<evidence type="ECO:0000313" key="3">
    <source>
        <dbReference type="Proteomes" id="UP000195880"/>
    </source>
</evidence>
<dbReference type="AlphaFoldDB" id="A0A1Z1WMY8"/>
<reference evidence="2 3" key="1">
    <citation type="submission" date="2017-05" db="EMBL/GenBank/DDBJ databases">
        <title>Streptomyces alboflavus Genome sequencing and assembly.</title>
        <authorList>
            <person name="Wang Y."/>
            <person name="Du B."/>
            <person name="Ding Y."/>
            <person name="Liu H."/>
            <person name="Hou Q."/>
            <person name="Liu K."/>
            <person name="Wang C."/>
            <person name="Yao L."/>
        </authorList>
    </citation>
    <scope>NUCLEOTIDE SEQUENCE [LARGE SCALE GENOMIC DNA]</scope>
    <source>
        <strain evidence="2 3">MDJK44</strain>
    </source>
</reference>
<dbReference type="EMBL" id="CP021748">
    <property type="protein sequence ID" value="ARX87811.1"/>
    <property type="molecule type" value="Genomic_DNA"/>
</dbReference>
<evidence type="ECO:0000256" key="1">
    <source>
        <dbReference type="SAM" id="MobiDB-lite"/>
    </source>
</evidence>
<keyword evidence="3" id="KW-1185">Reference proteome</keyword>
<dbReference type="Proteomes" id="UP000195880">
    <property type="component" value="Chromosome"/>
</dbReference>
<dbReference type="KEGG" id="salf:SMD44_07293"/>
<feature type="compositionally biased region" description="Low complexity" evidence="1">
    <location>
        <begin position="87"/>
        <end position="100"/>
    </location>
</feature>
<gene>
    <name evidence="2" type="ORF">SMD44_07293</name>
</gene>
<feature type="region of interest" description="Disordered" evidence="1">
    <location>
        <begin position="1"/>
        <end position="100"/>
    </location>
</feature>
<proteinExistence type="predicted"/>
<organism evidence="2 3">
    <name type="scientific">Streptomyces alboflavus</name>
    <dbReference type="NCBI Taxonomy" id="67267"/>
    <lineage>
        <taxon>Bacteria</taxon>
        <taxon>Bacillati</taxon>
        <taxon>Actinomycetota</taxon>
        <taxon>Actinomycetes</taxon>
        <taxon>Kitasatosporales</taxon>
        <taxon>Streptomycetaceae</taxon>
        <taxon>Streptomyces</taxon>
    </lineage>
</organism>
<accession>A0A1Z1WMY8</accession>